<name>A0A7X3MDX0_9FIRM</name>
<organism evidence="1 2">
    <name type="scientific">Sporofaciens musculi</name>
    <dbReference type="NCBI Taxonomy" id="2681861"/>
    <lineage>
        <taxon>Bacteria</taxon>
        <taxon>Bacillati</taxon>
        <taxon>Bacillota</taxon>
        <taxon>Clostridia</taxon>
        <taxon>Lachnospirales</taxon>
        <taxon>Lachnospiraceae</taxon>
        <taxon>Sporofaciens</taxon>
    </lineage>
</organism>
<proteinExistence type="predicted"/>
<sequence>MARTITRPKITVQPVYTGSKDMREVFISLLVNEVRRGKSSPRTFEIIKDTQYNKDRKQRKGTE</sequence>
<protein>
    <submittedName>
        <fullName evidence="1">Uncharacterized protein</fullName>
    </submittedName>
</protein>
<dbReference type="EMBL" id="WUQX01000001">
    <property type="protein sequence ID" value="MXP74643.1"/>
    <property type="molecule type" value="Genomic_DNA"/>
</dbReference>
<gene>
    <name evidence="1" type="ORF">GN277_04395</name>
</gene>
<evidence type="ECO:0000313" key="1">
    <source>
        <dbReference type="EMBL" id="MXP74643.1"/>
    </source>
</evidence>
<dbReference type="AlphaFoldDB" id="A0A7X3MDX0"/>
<evidence type="ECO:0000313" key="2">
    <source>
        <dbReference type="Proteomes" id="UP000460412"/>
    </source>
</evidence>
<dbReference type="Proteomes" id="UP000460412">
    <property type="component" value="Unassembled WGS sequence"/>
</dbReference>
<dbReference type="RefSeq" id="WP_159749995.1">
    <property type="nucleotide sequence ID" value="NZ_WUQX01000001.1"/>
</dbReference>
<comment type="caution">
    <text evidence="1">The sequence shown here is derived from an EMBL/GenBank/DDBJ whole genome shotgun (WGS) entry which is preliminary data.</text>
</comment>
<reference evidence="1 2" key="1">
    <citation type="submission" date="2019-12" db="EMBL/GenBank/DDBJ databases">
        <title>Sporaefaciens musculi gen. nov., sp. nov., a novel bacterium isolated from the caecum of an obese mouse.</title>
        <authorList>
            <person name="Rasmussen T.S."/>
            <person name="Streidl T."/>
            <person name="Hitch T.C.A."/>
            <person name="Wortmann E."/>
            <person name="Deptula P."/>
            <person name="Hansen M."/>
            <person name="Nielsen D.S."/>
            <person name="Clavel T."/>
            <person name="Vogensen F.K."/>
        </authorList>
    </citation>
    <scope>NUCLEOTIDE SEQUENCE [LARGE SCALE GENOMIC DNA]</scope>
    <source>
        <strain evidence="1 2">WCA-9-b2</strain>
    </source>
</reference>
<accession>A0A7X3MDX0</accession>
<keyword evidence="2" id="KW-1185">Reference proteome</keyword>